<dbReference type="EC" id="3.6.-.-" evidence="3"/>
<sequence>MLDFEETIVAIASPTEPAERGIVRLSGVQVLSVLESLGLGFASLRRASAAEYAIDVGPPIGVVDSAVLLWPRSQSYTGQPSAEIHTYGSLPVLQALVSMLTAAGARAARPGEFTMRAFIAGRLDLTQAEAVLGVIEAEHRGSLDQALRQLAGNLSRPLEKTRATILNLIADVEAGLDFVDEDIEFISDRRLLERLSDCRHQLAATRQRMGSRIRSDSRPTLVLRGNPNAGKSRLINALSKQAVAIVADVAGTTRDAIVVETHFGSHPIRLVDTAGIESAAAGNESAAAGSVELQRHEDELAAISLASQHHAVQAAESADVRLWCVDASQCRSIAELESMRESLRSHAVRGKRHALDLWVATKADLVDPAKACGDWIYTSVVTGEGLEVLKSRVVEFLESYDAEESGSVIGTAARCGQSLLQAEQAVAAAIDLVSRREGHEWVAAEMRIAADCVGEVTGAVYTDDILDRVFSRFCIGK</sequence>
<gene>
    <name evidence="7" type="primary">mnmE_1</name>
    <name evidence="3" type="synonym">mnmE</name>
    <name evidence="3" type="synonym">trmE</name>
    <name evidence="7" type="ORF">Poly41_19890</name>
</gene>
<comment type="caution">
    <text evidence="7">The sequence shown here is derived from an EMBL/GenBank/DDBJ whole genome shotgun (WGS) entry which is preliminary data.</text>
</comment>
<keyword evidence="8" id="KW-1185">Reference proteome</keyword>
<dbReference type="InterPro" id="IPR018948">
    <property type="entry name" value="GTP-bd_TrmE_N"/>
</dbReference>
<feature type="binding site" evidence="3">
    <location>
        <position position="477"/>
    </location>
    <ligand>
        <name>(6S)-5-formyl-5,6,7,8-tetrahydrofolate</name>
        <dbReference type="ChEBI" id="CHEBI:57457"/>
    </ligand>
</feature>
<dbReference type="InterPro" id="IPR027368">
    <property type="entry name" value="MnmE_dom2"/>
</dbReference>
<evidence type="ECO:0000256" key="1">
    <source>
        <dbReference type="ARBA" id="ARBA00022741"/>
    </source>
</evidence>
<keyword evidence="3" id="KW-0819">tRNA processing</keyword>
<dbReference type="OrthoDB" id="9805918at2"/>
<dbReference type="HAMAP" id="MF_00379">
    <property type="entry name" value="GTPase_MnmE"/>
    <property type="match status" value="1"/>
</dbReference>
<feature type="binding site" evidence="3">
    <location>
        <position position="122"/>
    </location>
    <ligand>
        <name>(6S)-5-formyl-5,6,7,8-tetrahydrofolate</name>
        <dbReference type="ChEBI" id="CHEBI:57457"/>
    </ligand>
</feature>
<dbReference type="EMBL" id="SJPV01000003">
    <property type="protein sequence ID" value="TWU39167.1"/>
    <property type="molecule type" value="Genomic_DNA"/>
</dbReference>
<feature type="domain" description="G" evidence="4">
    <location>
        <begin position="222"/>
        <end position="339"/>
    </location>
</feature>
<dbReference type="InterPro" id="IPR006073">
    <property type="entry name" value="GTP-bd"/>
</dbReference>
<dbReference type="InterPro" id="IPR027417">
    <property type="entry name" value="P-loop_NTPase"/>
</dbReference>
<dbReference type="Gene3D" id="1.20.120.430">
    <property type="entry name" value="tRNA modification GTPase MnmE domain 2"/>
    <property type="match status" value="1"/>
</dbReference>
<dbReference type="InterPro" id="IPR027266">
    <property type="entry name" value="TrmE/GcvT-like"/>
</dbReference>
<feature type="binding site" evidence="3">
    <location>
        <position position="83"/>
    </location>
    <ligand>
        <name>(6S)-5-formyl-5,6,7,8-tetrahydrofolate</name>
        <dbReference type="ChEBI" id="CHEBI:57457"/>
    </ligand>
</feature>
<feature type="binding site" evidence="3">
    <location>
        <begin position="228"/>
        <end position="233"/>
    </location>
    <ligand>
        <name>GTP</name>
        <dbReference type="ChEBI" id="CHEBI:37565"/>
    </ligand>
</feature>
<feature type="binding site" evidence="3">
    <location>
        <position position="232"/>
    </location>
    <ligand>
        <name>Mg(2+)</name>
        <dbReference type="ChEBI" id="CHEBI:18420"/>
    </ligand>
</feature>
<dbReference type="Pfam" id="PF12631">
    <property type="entry name" value="MnmE_helical"/>
    <property type="match status" value="1"/>
</dbReference>
<dbReference type="SUPFAM" id="SSF52540">
    <property type="entry name" value="P-loop containing nucleoside triphosphate hydrolases"/>
    <property type="match status" value="1"/>
</dbReference>
<comment type="caution">
    <text evidence="3">Lacks conserved residue(s) required for the propagation of feature annotation.</text>
</comment>
<feature type="binding site" evidence="3">
    <location>
        <begin position="247"/>
        <end position="253"/>
    </location>
    <ligand>
        <name>GTP</name>
        <dbReference type="ChEBI" id="CHEBI:37565"/>
    </ligand>
</feature>
<dbReference type="PANTHER" id="PTHR42714:SF2">
    <property type="entry name" value="TRNA MODIFICATION GTPASE GTPBP3, MITOCHONDRIAL"/>
    <property type="match status" value="1"/>
</dbReference>
<dbReference type="InterPro" id="IPR004520">
    <property type="entry name" value="GTPase_MnmE"/>
</dbReference>
<dbReference type="GO" id="GO:0046872">
    <property type="term" value="F:metal ion binding"/>
    <property type="evidence" value="ECO:0007669"/>
    <property type="project" value="UniProtKB-KW"/>
</dbReference>
<dbReference type="GO" id="GO:0002098">
    <property type="term" value="P:tRNA wobble uridine modification"/>
    <property type="evidence" value="ECO:0007669"/>
    <property type="project" value="TreeGrafter"/>
</dbReference>
<keyword evidence="3 7" id="KW-0378">Hydrolase</keyword>
<evidence type="ECO:0000313" key="8">
    <source>
        <dbReference type="Proteomes" id="UP000319143"/>
    </source>
</evidence>
<dbReference type="GO" id="GO:0005525">
    <property type="term" value="F:GTP binding"/>
    <property type="evidence" value="ECO:0007669"/>
    <property type="project" value="UniProtKB-UniRule"/>
</dbReference>
<dbReference type="Gene3D" id="3.40.50.300">
    <property type="entry name" value="P-loop containing nucleotide triphosphate hydrolases"/>
    <property type="match status" value="1"/>
</dbReference>
<dbReference type="Pfam" id="PF01926">
    <property type="entry name" value="MMR_HSR1"/>
    <property type="match status" value="1"/>
</dbReference>
<evidence type="ECO:0000256" key="3">
    <source>
        <dbReference type="HAMAP-Rule" id="MF_00379"/>
    </source>
</evidence>
<feature type="binding site" evidence="3">
    <location>
        <begin position="272"/>
        <end position="275"/>
    </location>
    <ligand>
        <name>GTP</name>
        <dbReference type="ChEBI" id="CHEBI:37565"/>
    </ligand>
</feature>
<feature type="binding site" evidence="3">
    <location>
        <position position="253"/>
    </location>
    <ligand>
        <name>Mg(2+)</name>
        <dbReference type="ChEBI" id="CHEBI:18420"/>
    </ligand>
</feature>
<reference evidence="7 8" key="1">
    <citation type="submission" date="2019-02" db="EMBL/GenBank/DDBJ databases">
        <title>Deep-cultivation of Planctomycetes and their phenomic and genomic characterization uncovers novel biology.</title>
        <authorList>
            <person name="Wiegand S."/>
            <person name="Jogler M."/>
            <person name="Boedeker C."/>
            <person name="Pinto D."/>
            <person name="Vollmers J."/>
            <person name="Rivas-Marin E."/>
            <person name="Kohn T."/>
            <person name="Peeters S.H."/>
            <person name="Heuer A."/>
            <person name="Rast P."/>
            <person name="Oberbeckmann S."/>
            <person name="Bunk B."/>
            <person name="Jeske O."/>
            <person name="Meyerdierks A."/>
            <person name="Storesund J.E."/>
            <person name="Kallscheuer N."/>
            <person name="Luecker S."/>
            <person name="Lage O.M."/>
            <person name="Pohl T."/>
            <person name="Merkel B.J."/>
            <person name="Hornburger P."/>
            <person name="Mueller R.-W."/>
            <person name="Bruemmer F."/>
            <person name="Labrenz M."/>
            <person name="Spormann A.M."/>
            <person name="Op Den Camp H."/>
            <person name="Overmann J."/>
            <person name="Amann R."/>
            <person name="Jetten M.S.M."/>
            <person name="Mascher T."/>
            <person name="Medema M.H."/>
            <person name="Devos D.P."/>
            <person name="Kaster A.-K."/>
            <person name="Ovreas L."/>
            <person name="Rohde M."/>
            <person name="Galperin M.Y."/>
            <person name="Jogler C."/>
        </authorList>
    </citation>
    <scope>NUCLEOTIDE SEQUENCE [LARGE SCALE GENOMIC DNA]</scope>
    <source>
        <strain evidence="7 8">Poly41</strain>
    </source>
</reference>
<dbReference type="GO" id="GO:0030488">
    <property type="term" value="P:tRNA methylation"/>
    <property type="evidence" value="ECO:0007669"/>
    <property type="project" value="TreeGrafter"/>
</dbReference>
<dbReference type="Gene3D" id="3.30.1360.120">
    <property type="entry name" value="Probable tRNA modification gtpase trme, domain 1"/>
    <property type="match status" value="1"/>
</dbReference>
<dbReference type="GO" id="GO:0003924">
    <property type="term" value="F:GTPase activity"/>
    <property type="evidence" value="ECO:0007669"/>
    <property type="project" value="UniProtKB-UniRule"/>
</dbReference>
<dbReference type="PANTHER" id="PTHR42714">
    <property type="entry name" value="TRNA MODIFICATION GTPASE GTPBP3"/>
    <property type="match status" value="1"/>
</dbReference>
<proteinExistence type="inferred from homology"/>
<evidence type="ECO:0000259" key="5">
    <source>
        <dbReference type="Pfam" id="PF10396"/>
    </source>
</evidence>
<keyword evidence="3" id="KW-0630">Potassium</keyword>
<feature type="domain" description="GTP-binding protein TrmE N-terminal" evidence="5">
    <location>
        <begin position="7"/>
        <end position="122"/>
    </location>
</feature>
<evidence type="ECO:0000256" key="2">
    <source>
        <dbReference type="ARBA" id="ARBA00023134"/>
    </source>
</evidence>
<name>A0A5C6DTB6_9BACT</name>
<evidence type="ECO:0000259" key="4">
    <source>
        <dbReference type="Pfam" id="PF01926"/>
    </source>
</evidence>
<dbReference type="GO" id="GO:0005829">
    <property type="term" value="C:cytosol"/>
    <property type="evidence" value="ECO:0007669"/>
    <property type="project" value="TreeGrafter"/>
</dbReference>
<organism evidence="7 8">
    <name type="scientific">Novipirellula artificiosorum</name>
    <dbReference type="NCBI Taxonomy" id="2528016"/>
    <lineage>
        <taxon>Bacteria</taxon>
        <taxon>Pseudomonadati</taxon>
        <taxon>Planctomycetota</taxon>
        <taxon>Planctomycetia</taxon>
        <taxon>Pirellulales</taxon>
        <taxon>Pirellulaceae</taxon>
        <taxon>Novipirellula</taxon>
    </lineage>
</organism>
<evidence type="ECO:0000259" key="6">
    <source>
        <dbReference type="Pfam" id="PF12631"/>
    </source>
</evidence>
<dbReference type="SUPFAM" id="SSF103025">
    <property type="entry name" value="Folate-binding domain"/>
    <property type="match status" value="1"/>
</dbReference>
<feature type="domain" description="MnmE helical" evidence="6">
    <location>
        <begin position="125"/>
        <end position="474"/>
    </location>
</feature>
<dbReference type="SUPFAM" id="SSF116878">
    <property type="entry name" value="TrmE connector domain"/>
    <property type="match status" value="1"/>
</dbReference>
<comment type="similarity">
    <text evidence="3">Belongs to the TRAFAC class TrmE-Era-EngA-EngB-Septin-like GTPase superfamily. TrmE GTPase family.</text>
</comment>
<keyword evidence="2 3" id="KW-0342">GTP-binding</keyword>
<dbReference type="AlphaFoldDB" id="A0A5C6DTB6"/>
<comment type="subunit">
    <text evidence="3">Homodimer. Heterotetramer of two MnmE and two MnmG subunits.</text>
</comment>
<keyword evidence="3" id="KW-0460">Magnesium</keyword>
<keyword evidence="3" id="KW-0963">Cytoplasm</keyword>
<keyword evidence="3" id="KW-0479">Metal-binding</keyword>
<dbReference type="Pfam" id="PF10396">
    <property type="entry name" value="TrmE_N"/>
    <property type="match status" value="1"/>
</dbReference>
<accession>A0A5C6DTB6</accession>
<dbReference type="RefSeq" id="WP_146525836.1">
    <property type="nucleotide sequence ID" value="NZ_SJPV01000003.1"/>
</dbReference>
<comment type="cofactor">
    <cofactor evidence="3">
        <name>K(+)</name>
        <dbReference type="ChEBI" id="CHEBI:29103"/>
    </cofactor>
    <text evidence="3">Binds 1 potassium ion per subunit.</text>
</comment>
<dbReference type="Proteomes" id="UP000319143">
    <property type="component" value="Unassembled WGS sequence"/>
</dbReference>
<keyword evidence="1 3" id="KW-0547">Nucleotide-binding</keyword>
<comment type="subcellular location">
    <subcellularLocation>
        <location evidence="3">Cytoplasm</location>
    </subcellularLocation>
</comment>
<evidence type="ECO:0000313" key="7">
    <source>
        <dbReference type="EMBL" id="TWU39167.1"/>
    </source>
</evidence>
<comment type="function">
    <text evidence="3">Exhibits a very high intrinsic GTPase hydrolysis rate. Involved in the addition of a carboxymethylaminomethyl (cmnm) group at the wobble position (U34) of certain tRNAs, forming tRNA-cmnm(5)s(2)U34.</text>
</comment>
<protein>
    <recommendedName>
        <fullName evidence="3">tRNA modification GTPase MnmE</fullName>
        <ecNumber evidence="3">3.6.-.-</ecNumber>
    </recommendedName>
</protein>
<feature type="binding site" evidence="3">
    <location>
        <position position="24"/>
    </location>
    <ligand>
        <name>(6S)-5-formyl-5,6,7,8-tetrahydrofolate</name>
        <dbReference type="ChEBI" id="CHEBI:57457"/>
    </ligand>
</feature>
<dbReference type="InterPro" id="IPR025867">
    <property type="entry name" value="MnmE_helical"/>
</dbReference>